<proteinExistence type="predicted"/>
<protein>
    <submittedName>
        <fullName evidence="2">Uncharacterized protein</fullName>
    </submittedName>
</protein>
<comment type="caution">
    <text evidence="2">The sequence shown here is derived from an EMBL/GenBank/DDBJ whole genome shotgun (WGS) entry which is preliminary data.</text>
</comment>
<dbReference type="Proteomes" id="UP001515480">
    <property type="component" value="Unassembled WGS sequence"/>
</dbReference>
<accession>A0AB34JHK4</accession>
<keyword evidence="1" id="KW-1133">Transmembrane helix</keyword>
<keyword evidence="1" id="KW-0812">Transmembrane</keyword>
<keyword evidence="3" id="KW-1185">Reference proteome</keyword>
<gene>
    <name evidence="2" type="ORF">AB1Y20_022583</name>
</gene>
<feature type="transmembrane region" description="Helical" evidence="1">
    <location>
        <begin position="32"/>
        <end position="50"/>
    </location>
</feature>
<reference evidence="2 3" key="1">
    <citation type="journal article" date="2024" name="Science">
        <title>Giant polyketide synthase enzymes in the biosynthesis of giant marine polyether toxins.</title>
        <authorList>
            <person name="Fallon T.R."/>
            <person name="Shende V.V."/>
            <person name="Wierzbicki I.H."/>
            <person name="Pendleton A.L."/>
            <person name="Watervoot N.F."/>
            <person name="Auber R.P."/>
            <person name="Gonzalez D.J."/>
            <person name="Wisecaver J.H."/>
            <person name="Moore B.S."/>
        </authorList>
    </citation>
    <scope>NUCLEOTIDE SEQUENCE [LARGE SCALE GENOMIC DNA]</scope>
    <source>
        <strain evidence="2 3">12B1</strain>
    </source>
</reference>
<dbReference type="EMBL" id="JBGBPQ010000008">
    <property type="protein sequence ID" value="KAL1521028.1"/>
    <property type="molecule type" value="Genomic_DNA"/>
</dbReference>
<sequence>MRRLCLVRGAPLAALAAETTVTVSTALPTFPIAAAAPTLFTATFTIALAIPATNSAADLAPSYPAAPALGRVSLPLTFA</sequence>
<evidence type="ECO:0000313" key="2">
    <source>
        <dbReference type="EMBL" id="KAL1521028.1"/>
    </source>
</evidence>
<name>A0AB34JHK4_PRYPA</name>
<organism evidence="2 3">
    <name type="scientific">Prymnesium parvum</name>
    <name type="common">Toxic golden alga</name>
    <dbReference type="NCBI Taxonomy" id="97485"/>
    <lineage>
        <taxon>Eukaryota</taxon>
        <taxon>Haptista</taxon>
        <taxon>Haptophyta</taxon>
        <taxon>Prymnesiophyceae</taxon>
        <taxon>Prymnesiales</taxon>
        <taxon>Prymnesiaceae</taxon>
        <taxon>Prymnesium</taxon>
    </lineage>
</organism>
<dbReference type="AlphaFoldDB" id="A0AB34JHK4"/>
<keyword evidence="1" id="KW-0472">Membrane</keyword>
<evidence type="ECO:0000256" key="1">
    <source>
        <dbReference type="SAM" id="Phobius"/>
    </source>
</evidence>
<evidence type="ECO:0000313" key="3">
    <source>
        <dbReference type="Proteomes" id="UP001515480"/>
    </source>
</evidence>